<dbReference type="Pfam" id="PF01513">
    <property type="entry name" value="NAD_kinase"/>
    <property type="match status" value="1"/>
</dbReference>
<keyword evidence="1" id="KW-0808">Transferase</keyword>
<dbReference type="GO" id="GO:0051287">
    <property type="term" value="F:NAD binding"/>
    <property type="evidence" value="ECO:0007669"/>
    <property type="project" value="UniProtKB-ARBA"/>
</dbReference>
<dbReference type="Proteomes" id="UP000203589">
    <property type="component" value="Plasmid pSMS3-1"/>
</dbReference>
<accession>A0A222EAU5</accession>
<dbReference type="EMBL" id="CP022541">
    <property type="protein sequence ID" value="ASP23319.1"/>
    <property type="molecule type" value="Genomic_DNA"/>
</dbReference>
<dbReference type="GO" id="GO:0006741">
    <property type="term" value="P:NADP+ biosynthetic process"/>
    <property type="evidence" value="ECO:0007669"/>
    <property type="project" value="InterPro"/>
</dbReference>
<proteinExistence type="predicted"/>
<dbReference type="InterPro" id="IPR039065">
    <property type="entry name" value="AcoX-like"/>
</dbReference>
<keyword evidence="2" id="KW-1185">Reference proteome</keyword>
<dbReference type="InterPro" id="IPR016064">
    <property type="entry name" value="NAD/diacylglycerol_kinase_sf"/>
</dbReference>
<keyword evidence="1" id="KW-0614">Plasmid</keyword>
<dbReference type="KEGG" id="aht:ANTHELSMS3_04929"/>
<dbReference type="RefSeq" id="WP_094037425.1">
    <property type="nucleotide sequence ID" value="NZ_CP022541.1"/>
</dbReference>
<organism evidence="1 2">
    <name type="scientific">Antarctobacter heliothermus</name>
    <dbReference type="NCBI Taxonomy" id="74033"/>
    <lineage>
        <taxon>Bacteria</taxon>
        <taxon>Pseudomonadati</taxon>
        <taxon>Pseudomonadota</taxon>
        <taxon>Alphaproteobacteria</taxon>
        <taxon>Rhodobacterales</taxon>
        <taxon>Roseobacteraceae</taxon>
        <taxon>Antarctobacter</taxon>
    </lineage>
</organism>
<dbReference type="PANTHER" id="PTHR40697:SF2">
    <property type="entry name" value="ATP-NAD KINASE-RELATED"/>
    <property type="match status" value="1"/>
</dbReference>
<evidence type="ECO:0000313" key="1">
    <source>
        <dbReference type="EMBL" id="ASP23319.1"/>
    </source>
</evidence>
<dbReference type="Pfam" id="PF20143">
    <property type="entry name" value="NAD_kinase_C"/>
    <property type="match status" value="1"/>
</dbReference>
<dbReference type="InterPro" id="IPR002504">
    <property type="entry name" value="NADK"/>
</dbReference>
<protein>
    <submittedName>
        <fullName evidence="1">ATP-NAD kinase</fullName>
    </submittedName>
</protein>
<dbReference type="GO" id="GO:0003951">
    <property type="term" value="F:NAD+ kinase activity"/>
    <property type="evidence" value="ECO:0007669"/>
    <property type="project" value="InterPro"/>
</dbReference>
<reference evidence="1 2" key="1">
    <citation type="submission" date="2017-07" db="EMBL/GenBank/DDBJ databases">
        <title>Genome Sequence of Antarctobacter heliothermus Strain SMS3 Isolated from a culture of the Diatom Skeletonema marinoi.</title>
        <authorList>
            <person name="Topel M."/>
            <person name="Pinder M.I.M."/>
            <person name="Johansson O.N."/>
            <person name="Kourtchenko O."/>
            <person name="Godhe A."/>
            <person name="Clarke A.K."/>
        </authorList>
    </citation>
    <scope>NUCLEOTIDE SEQUENCE [LARGE SCALE GENOMIC DNA]</scope>
    <source>
        <strain evidence="1 2">SMS3</strain>
        <plasmid evidence="2">Plasmid psms3-1</plasmid>
    </source>
</reference>
<dbReference type="AlphaFoldDB" id="A0A222EAU5"/>
<evidence type="ECO:0000313" key="2">
    <source>
        <dbReference type="Proteomes" id="UP000203589"/>
    </source>
</evidence>
<geneLocation type="plasmid" evidence="2">
    <name>psms3-1</name>
</geneLocation>
<dbReference type="OrthoDB" id="5511344at2"/>
<dbReference type="GO" id="GO:0005524">
    <property type="term" value="F:ATP binding"/>
    <property type="evidence" value="ECO:0007669"/>
    <property type="project" value="UniProtKB-ARBA"/>
</dbReference>
<keyword evidence="1" id="KW-0418">Kinase</keyword>
<gene>
    <name evidence="1" type="ORF">ANTHELSMS3_04929</name>
</gene>
<dbReference type="SUPFAM" id="SSF111331">
    <property type="entry name" value="NAD kinase/diacylglycerol kinase-like"/>
    <property type="match status" value="1"/>
</dbReference>
<sequence>MSRLGLVINPVAGLGGAMARKGSDESDIAARAAAEGRTPLAPLRADRALQAFRQTSDLPILAGPLATEGTTLTGPGAVHGTAEDTAAAVAAMQGKVDLILFAGGDGTARDICAANADGVPILGVPSGVKMHSGVFARSPERAGRMAAAFLADPQRRTEMVEILDLDEAERRAGRLSARLYTVARTPLDSSGARQNPKAGGTDLVGEMDAALASYVAGMAADTVYVLGPGATMMALKDRLGGGTLLGVDLAEKGRVVARDLDESALIARVDGRRVRIVLTVVGGQGFVLGRGNQQISARMLRAAGLPPIDVICGADKLAALQPQELTIDTGDPALDADLSGYWPVTVGPGRKQVMRVVA</sequence>
<name>A0A222EAU5_9RHOB</name>
<dbReference type="PANTHER" id="PTHR40697">
    <property type="entry name" value="ACETOIN CATABOLISM PROTEIN X"/>
    <property type="match status" value="1"/>
</dbReference>